<dbReference type="SUPFAM" id="SSF51695">
    <property type="entry name" value="PLC-like phosphodiesterases"/>
    <property type="match status" value="1"/>
</dbReference>
<dbReference type="Proteomes" id="UP001058974">
    <property type="component" value="Chromosome 6"/>
</dbReference>
<dbReference type="InterPro" id="IPR051057">
    <property type="entry name" value="PI-PLC_domain"/>
</dbReference>
<reference evidence="1 2" key="1">
    <citation type="journal article" date="2022" name="Nat. Genet.">
        <title>Improved pea reference genome and pan-genome highlight genomic features and evolutionary characteristics.</title>
        <authorList>
            <person name="Yang T."/>
            <person name="Liu R."/>
            <person name="Luo Y."/>
            <person name="Hu S."/>
            <person name="Wang D."/>
            <person name="Wang C."/>
            <person name="Pandey M.K."/>
            <person name="Ge S."/>
            <person name="Xu Q."/>
            <person name="Li N."/>
            <person name="Li G."/>
            <person name="Huang Y."/>
            <person name="Saxena R.K."/>
            <person name="Ji Y."/>
            <person name="Li M."/>
            <person name="Yan X."/>
            <person name="He Y."/>
            <person name="Liu Y."/>
            <person name="Wang X."/>
            <person name="Xiang C."/>
            <person name="Varshney R.K."/>
            <person name="Ding H."/>
            <person name="Gao S."/>
            <person name="Zong X."/>
        </authorList>
    </citation>
    <scope>NUCLEOTIDE SEQUENCE [LARGE SCALE GENOMIC DNA]</scope>
    <source>
        <strain evidence="1 2">cv. Zhongwan 6</strain>
    </source>
</reference>
<dbReference type="AlphaFoldDB" id="A0A9D4W8D2"/>
<evidence type="ECO:0000313" key="2">
    <source>
        <dbReference type="Proteomes" id="UP001058974"/>
    </source>
</evidence>
<dbReference type="PANTHER" id="PTHR13593">
    <property type="match status" value="1"/>
</dbReference>
<dbReference type="Pfam" id="PF26178">
    <property type="entry name" value="PI-PLC_cat"/>
    <property type="match status" value="1"/>
</dbReference>
<dbReference type="EMBL" id="JAMSHJ010000006">
    <property type="protein sequence ID" value="KAI5396205.1"/>
    <property type="molecule type" value="Genomic_DNA"/>
</dbReference>
<evidence type="ECO:0000313" key="1">
    <source>
        <dbReference type="EMBL" id="KAI5396205.1"/>
    </source>
</evidence>
<name>A0A9D4W8D2_PEA</name>
<dbReference type="GO" id="GO:0006629">
    <property type="term" value="P:lipid metabolic process"/>
    <property type="evidence" value="ECO:0007669"/>
    <property type="project" value="InterPro"/>
</dbReference>
<organism evidence="1 2">
    <name type="scientific">Pisum sativum</name>
    <name type="common">Garden pea</name>
    <name type="synonym">Lathyrus oleraceus</name>
    <dbReference type="NCBI Taxonomy" id="3888"/>
    <lineage>
        <taxon>Eukaryota</taxon>
        <taxon>Viridiplantae</taxon>
        <taxon>Streptophyta</taxon>
        <taxon>Embryophyta</taxon>
        <taxon>Tracheophyta</taxon>
        <taxon>Spermatophyta</taxon>
        <taxon>Magnoliopsida</taxon>
        <taxon>eudicotyledons</taxon>
        <taxon>Gunneridae</taxon>
        <taxon>Pentapetalae</taxon>
        <taxon>rosids</taxon>
        <taxon>fabids</taxon>
        <taxon>Fabales</taxon>
        <taxon>Fabaceae</taxon>
        <taxon>Papilionoideae</taxon>
        <taxon>50 kb inversion clade</taxon>
        <taxon>NPAAA clade</taxon>
        <taxon>Hologalegina</taxon>
        <taxon>IRL clade</taxon>
        <taxon>Fabeae</taxon>
        <taxon>Lathyrus</taxon>
    </lineage>
</organism>
<gene>
    <name evidence="1" type="ORF">KIW84_062419</name>
</gene>
<dbReference type="GO" id="GO:0008081">
    <property type="term" value="F:phosphoric diester hydrolase activity"/>
    <property type="evidence" value="ECO:0007669"/>
    <property type="project" value="InterPro"/>
</dbReference>
<comment type="caution">
    <text evidence="1">The sequence shown here is derived from an EMBL/GenBank/DDBJ whole genome shotgun (WGS) entry which is preliminary data.</text>
</comment>
<protein>
    <submittedName>
        <fullName evidence="1">Uncharacterized protein</fullName>
    </submittedName>
</protein>
<dbReference type="InterPro" id="IPR017946">
    <property type="entry name" value="PLC-like_Pdiesterase_TIM-brl"/>
</dbReference>
<proteinExistence type="predicted"/>
<sequence length="192" mass="21322">MIDLSGQMLMAHIVAFTSAQRVRIPVVMTTPIVVANVTPSITPDVEQLTTAVTGFSIHDHLPSPSPVKRNWVIARISLLKRVKKSAISSVILASTNQQDSITSQLNNGVRGLMLDLYDFENDVWLCQSFGGQCFNYTTFQPVINVLKEIQAFLEANPSEIVTIIIKDYVTSPKGLIKVFNVVGLRKYWFPVS</sequence>
<dbReference type="Gene3D" id="3.20.20.190">
    <property type="entry name" value="Phosphatidylinositol (PI) phosphodiesterase"/>
    <property type="match status" value="1"/>
</dbReference>
<dbReference type="Gramene" id="Psat06G0241900-T1">
    <property type="protein sequence ID" value="KAI5396205.1"/>
    <property type="gene ID" value="KIW84_062419"/>
</dbReference>
<accession>A0A9D4W8D2</accession>
<keyword evidence="2" id="KW-1185">Reference proteome</keyword>
<dbReference type="PANTHER" id="PTHR13593:SF134">
    <property type="entry name" value="F14J22.5 PROTEIN"/>
    <property type="match status" value="1"/>
</dbReference>